<evidence type="ECO:0000313" key="2">
    <source>
        <dbReference type="Proteomes" id="UP000828390"/>
    </source>
</evidence>
<organism evidence="1 2">
    <name type="scientific">Dreissena polymorpha</name>
    <name type="common">Zebra mussel</name>
    <name type="synonym">Mytilus polymorpha</name>
    <dbReference type="NCBI Taxonomy" id="45954"/>
    <lineage>
        <taxon>Eukaryota</taxon>
        <taxon>Metazoa</taxon>
        <taxon>Spiralia</taxon>
        <taxon>Lophotrochozoa</taxon>
        <taxon>Mollusca</taxon>
        <taxon>Bivalvia</taxon>
        <taxon>Autobranchia</taxon>
        <taxon>Heteroconchia</taxon>
        <taxon>Euheterodonta</taxon>
        <taxon>Imparidentia</taxon>
        <taxon>Neoheterodontei</taxon>
        <taxon>Myida</taxon>
        <taxon>Dreissenoidea</taxon>
        <taxon>Dreissenidae</taxon>
        <taxon>Dreissena</taxon>
    </lineage>
</organism>
<protein>
    <submittedName>
        <fullName evidence="1">Uncharacterized protein</fullName>
    </submittedName>
</protein>
<accession>A0A9D4RJ85</accession>
<dbReference type="EMBL" id="JAIWYP010000002">
    <property type="protein sequence ID" value="KAH3869608.1"/>
    <property type="molecule type" value="Genomic_DNA"/>
</dbReference>
<dbReference type="AlphaFoldDB" id="A0A9D4RJ85"/>
<evidence type="ECO:0000313" key="1">
    <source>
        <dbReference type="EMBL" id="KAH3869608.1"/>
    </source>
</evidence>
<proteinExistence type="predicted"/>
<sequence length="86" mass="9829">MKEPNTKDVNGFFGFLRGLSDIPRDSDTKLRPIQAKAANQEKHLSVGIKLAITLRYLVLGDNNHYLMYVLPYGRLGFFLRTTRLGF</sequence>
<name>A0A9D4RJ85_DREPO</name>
<reference evidence="1" key="2">
    <citation type="submission" date="2020-11" db="EMBL/GenBank/DDBJ databases">
        <authorList>
            <person name="McCartney M.A."/>
            <person name="Auch B."/>
            <person name="Kono T."/>
            <person name="Mallez S."/>
            <person name="Becker A."/>
            <person name="Gohl D.M."/>
            <person name="Silverstein K.A.T."/>
            <person name="Koren S."/>
            <person name="Bechman K.B."/>
            <person name="Herman A."/>
            <person name="Abrahante J.E."/>
            <person name="Garbe J."/>
        </authorList>
    </citation>
    <scope>NUCLEOTIDE SEQUENCE</scope>
    <source>
        <strain evidence="1">Duluth1</strain>
        <tissue evidence="1">Whole animal</tissue>
    </source>
</reference>
<dbReference type="Proteomes" id="UP000828390">
    <property type="component" value="Unassembled WGS sequence"/>
</dbReference>
<reference evidence="1" key="1">
    <citation type="journal article" date="2019" name="bioRxiv">
        <title>The Genome of the Zebra Mussel, Dreissena polymorpha: A Resource for Invasive Species Research.</title>
        <authorList>
            <person name="McCartney M.A."/>
            <person name="Auch B."/>
            <person name="Kono T."/>
            <person name="Mallez S."/>
            <person name="Zhang Y."/>
            <person name="Obille A."/>
            <person name="Becker A."/>
            <person name="Abrahante J.E."/>
            <person name="Garbe J."/>
            <person name="Badalamenti J.P."/>
            <person name="Herman A."/>
            <person name="Mangelson H."/>
            <person name="Liachko I."/>
            <person name="Sullivan S."/>
            <person name="Sone E.D."/>
            <person name="Koren S."/>
            <person name="Silverstein K.A.T."/>
            <person name="Beckman K.B."/>
            <person name="Gohl D.M."/>
        </authorList>
    </citation>
    <scope>NUCLEOTIDE SEQUENCE</scope>
    <source>
        <strain evidence="1">Duluth1</strain>
        <tissue evidence="1">Whole animal</tissue>
    </source>
</reference>
<gene>
    <name evidence="1" type="ORF">DPMN_032777</name>
</gene>
<comment type="caution">
    <text evidence="1">The sequence shown here is derived from an EMBL/GenBank/DDBJ whole genome shotgun (WGS) entry which is preliminary data.</text>
</comment>
<keyword evidence="2" id="KW-1185">Reference proteome</keyword>